<dbReference type="PIRSF" id="PIRSF016325">
    <property type="entry name" value="Phstyr_phstse_ac"/>
    <property type="match status" value="1"/>
</dbReference>
<evidence type="ECO:0000256" key="7">
    <source>
        <dbReference type="RuleBase" id="RU361210"/>
    </source>
</evidence>
<keyword evidence="5 7" id="KW-0697">Rotamase</keyword>
<feature type="compositionally biased region" description="Pro residues" evidence="8">
    <location>
        <begin position="1"/>
        <end position="10"/>
    </location>
</feature>
<organism evidence="9 10">
    <name type="scientific">Tetraparma gracilis</name>
    <dbReference type="NCBI Taxonomy" id="2962635"/>
    <lineage>
        <taxon>Eukaryota</taxon>
        <taxon>Sar</taxon>
        <taxon>Stramenopiles</taxon>
        <taxon>Ochrophyta</taxon>
        <taxon>Bolidophyceae</taxon>
        <taxon>Parmales</taxon>
        <taxon>Triparmaceae</taxon>
        <taxon>Tetraparma</taxon>
    </lineage>
</organism>
<sequence>MSLPPSPPSSAPSRRILSPADMPPFQASPAYAELLGFVKMAGECLKKGSHTPESYTPESNTPSSNTPSSNTPSSTPSDTGPTLTAGAGCLLAALSEMSSRWIEELPPDETQKRRFGNPTFKVWHARLAERAPVICRAVVGCLSKPGTGAEAAEGFGRRAASGELEAGELDDALGPLATNSEAHVTELATYLTSSFGHPVRIDYGTGHESSFAVFLLSLLKLGLLDPEVRGLRDVGREHKAVMAATVARSFEAYLAVTRGIQTDYMLEPAGSHGVWGLDDYHCLPFFFGACQIQGVLDHSADSALAGALDLPDCIHSSAVRESPRINQLLYVSCIGYIRELKKTAPFAETSPMLNDISFLPSWSKVSSGLLKLYEGEVVSKFVVVQHFVFGDLFRATWEPSTPPRSAAPAHTFVNPDDPFAEASGQARGGGTTRPDAMPPTRAPWAAGPGGAPPAPGGGGGPMPDTRAPWAK</sequence>
<protein>
    <recommendedName>
        <fullName evidence="7">Serine/threonine-protein phosphatase 2A activator</fullName>
        <ecNumber evidence="7">5.2.1.8</ecNumber>
    </recommendedName>
    <alternativeName>
        <fullName evidence="7">Phosphotyrosyl phosphatase activator</fullName>
    </alternativeName>
</protein>
<evidence type="ECO:0000256" key="4">
    <source>
        <dbReference type="ARBA" id="ARBA00022490"/>
    </source>
</evidence>
<comment type="caution">
    <text evidence="9">The sequence shown here is derived from an EMBL/GenBank/DDBJ whole genome shotgun (WGS) entry which is preliminary data.</text>
</comment>
<evidence type="ECO:0000313" key="10">
    <source>
        <dbReference type="Proteomes" id="UP001165060"/>
    </source>
</evidence>
<comment type="catalytic activity">
    <reaction evidence="1 7">
        <text>[protein]-peptidylproline (omega=180) = [protein]-peptidylproline (omega=0)</text>
        <dbReference type="Rhea" id="RHEA:16237"/>
        <dbReference type="Rhea" id="RHEA-COMP:10747"/>
        <dbReference type="Rhea" id="RHEA-COMP:10748"/>
        <dbReference type="ChEBI" id="CHEBI:83833"/>
        <dbReference type="ChEBI" id="CHEBI:83834"/>
        <dbReference type="EC" id="5.2.1.8"/>
    </reaction>
</comment>
<dbReference type="InterPro" id="IPR037218">
    <property type="entry name" value="PTPA_sf"/>
</dbReference>
<keyword evidence="10" id="KW-1185">Reference proteome</keyword>
<feature type="compositionally biased region" description="Low complexity" evidence="8">
    <location>
        <begin position="11"/>
        <end position="20"/>
    </location>
</feature>
<evidence type="ECO:0000256" key="2">
    <source>
        <dbReference type="ARBA" id="ARBA00004496"/>
    </source>
</evidence>
<evidence type="ECO:0000256" key="6">
    <source>
        <dbReference type="ARBA" id="ARBA00023235"/>
    </source>
</evidence>
<dbReference type="PANTHER" id="PTHR10012">
    <property type="entry name" value="SERINE/THREONINE-PROTEIN PHOSPHATASE 2A REGULATORY SUBUNIT B"/>
    <property type="match status" value="1"/>
</dbReference>
<proteinExistence type="inferred from homology"/>
<accession>A0ABQ6MEG8</accession>
<dbReference type="SUPFAM" id="SSF140984">
    <property type="entry name" value="PTPA-like"/>
    <property type="match status" value="1"/>
</dbReference>
<evidence type="ECO:0000256" key="1">
    <source>
        <dbReference type="ARBA" id="ARBA00000971"/>
    </source>
</evidence>
<gene>
    <name evidence="9" type="ORF">TeGR_g2002</name>
</gene>
<reference evidence="9 10" key="1">
    <citation type="journal article" date="2023" name="Commun. Biol.">
        <title>Genome analysis of Parmales, the sister group of diatoms, reveals the evolutionary specialization of diatoms from phago-mixotrophs to photoautotrophs.</title>
        <authorList>
            <person name="Ban H."/>
            <person name="Sato S."/>
            <person name="Yoshikawa S."/>
            <person name="Yamada K."/>
            <person name="Nakamura Y."/>
            <person name="Ichinomiya M."/>
            <person name="Sato N."/>
            <person name="Blanc-Mathieu R."/>
            <person name="Endo H."/>
            <person name="Kuwata A."/>
            <person name="Ogata H."/>
        </authorList>
    </citation>
    <scope>NUCLEOTIDE SEQUENCE [LARGE SCALE GENOMIC DNA]</scope>
</reference>
<dbReference type="EMBL" id="BRYB01001387">
    <property type="protein sequence ID" value="GMI24595.1"/>
    <property type="molecule type" value="Genomic_DNA"/>
</dbReference>
<evidence type="ECO:0000313" key="9">
    <source>
        <dbReference type="EMBL" id="GMI24595.1"/>
    </source>
</evidence>
<name>A0ABQ6MEG8_9STRA</name>
<keyword evidence="4 7" id="KW-0963">Cytoplasm</keyword>
<dbReference type="InterPro" id="IPR004327">
    <property type="entry name" value="Phstyr_phstse_ac"/>
</dbReference>
<dbReference type="Pfam" id="PF03095">
    <property type="entry name" value="PTPA"/>
    <property type="match status" value="1"/>
</dbReference>
<dbReference type="Proteomes" id="UP001165060">
    <property type="component" value="Unassembled WGS sequence"/>
</dbReference>
<dbReference type="Gene3D" id="1.20.120.1150">
    <property type="match status" value="1"/>
</dbReference>
<comment type="function">
    <text evidence="7">PPIases accelerate the folding of proteins. It catalyzes the cis-trans isomerization of proline imidic peptide bonds in oligopeptides.</text>
</comment>
<feature type="region of interest" description="Disordered" evidence="8">
    <location>
        <begin position="1"/>
        <end position="25"/>
    </location>
</feature>
<feature type="region of interest" description="Disordered" evidence="8">
    <location>
        <begin position="47"/>
        <end position="85"/>
    </location>
</feature>
<dbReference type="PANTHER" id="PTHR10012:SF0">
    <property type="entry name" value="SERINE_THREONINE-PROTEIN PHOSPHATASE 2A ACTIVATOR"/>
    <property type="match status" value="1"/>
</dbReference>
<keyword evidence="6 7" id="KW-0413">Isomerase</keyword>
<feature type="region of interest" description="Disordered" evidence="8">
    <location>
        <begin position="399"/>
        <end position="471"/>
    </location>
</feature>
<dbReference type="InterPro" id="IPR043170">
    <property type="entry name" value="PTPA_C_lid"/>
</dbReference>
<evidence type="ECO:0000256" key="3">
    <source>
        <dbReference type="ARBA" id="ARBA00011019"/>
    </source>
</evidence>
<comment type="subcellular location">
    <subcellularLocation>
        <location evidence="2 7">Cytoplasm</location>
    </subcellularLocation>
</comment>
<evidence type="ECO:0000256" key="8">
    <source>
        <dbReference type="SAM" id="MobiDB-lite"/>
    </source>
</evidence>
<feature type="compositionally biased region" description="Low complexity" evidence="8">
    <location>
        <begin position="51"/>
        <end position="85"/>
    </location>
</feature>
<evidence type="ECO:0000256" key="5">
    <source>
        <dbReference type="ARBA" id="ARBA00023110"/>
    </source>
</evidence>
<dbReference type="EC" id="5.2.1.8" evidence="7"/>
<comment type="similarity">
    <text evidence="3 7">Belongs to the PTPA-type PPIase family.</text>
</comment>